<evidence type="ECO:0000256" key="1">
    <source>
        <dbReference type="SAM" id="MobiDB-lite"/>
    </source>
</evidence>
<dbReference type="EMBL" id="CAJPDQ010000020">
    <property type="protein sequence ID" value="CAF9923913.1"/>
    <property type="molecule type" value="Genomic_DNA"/>
</dbReference>
<protein>
    <submittedName>
        <fullName evidence="2">Uncharacterized protein</fullName>
    </submittedName>
</protein>
<accession>A0A8H3FG78</accession>
<dbReference type="Proteomes" id="UP000664169">
    <property type="component" value="Unassembled WGS sequence"/>
</dbReference>
<evidence type="ECO:0000313" key="2">
    <source>
        <dbReference type="EMBL" id="CAF9923913.1"/>
    </source>
</evidence>
<reference evidence="2" key="1">
    <citation type="submission" date="2021-03" db="EMBL/GenBank/DDBJ databases">
        <authorList>
            <person name="Tagirdzhanova G."/>
        </authorList>
    </citation>
    <scope>NUCLEOTIDE SEQUENCE</scope>
</reference>
<dbReference type="AlphaFoldDB" id="A0A8H3FG78"/>
<name>A0A8H3FG78_9LECA</name>
<organism evidence="2 3">
    <name type="scientific">Gomphillus americanus</name>
    <dbReference type="NCBI Taxonomy" id="1940652"/>
    <lineage>
        <taxon>Eukaryota</taxon>
        <taxon>Fungi</taxon>
        <taxon>Dikarya</taxon>
        <taxon>Ascomycota</taxon>
        <taxon>Pezizomycotina</taxon>
        <taxon>Lecanoromycetes</taxon>
        <taxon>OSLEUM clade</taxon>
        <taxon>Ostropomycetidae</taxon>
        <taxon>Ostropales</taxon>
        <taxon>Graphidaceae</taxon>
        <taxon>Gomphilloideae</taxon>
        <taxon>Gomphillus</taxon>
    </lineage>
</organism>
<sequence>MHYTTCTVILAAGSGIVSASHSMKDLFDIPSIARRTQIPAAKSLVTKPAGKNAMKPVVQNQAKSVAQKQKKPVAQQATPSFNQDDADAAQMRRAAKQAAVYMDAYQKIHPRKKGQSLADDMPPPLNFQFSNNYGTSVNNYNTNTNTYQGGVTMNNNQQYAGAGATIAASGSNVKVDKSMNDYRQQAAQGSTINGNNGGNRASKRSIDDVYEVKEDGRVVYRDFVLLVKAMKRDPAAKEEVLYEIAGVPGFRSLVENLIQQYTDTDGELTMNNFAALVNAMTQDKTVEADAIKTFNSNLVYAALIEKLLVKYYIPEDQGLSGSKKEKRDFDNEYFSFAIRSIDEDYLQMKARDFHEEYSWLASRGLDEEISQLLVRDLEAYMSYDPEVFY</sequence>
<gene>
    <name evidence="2" type="ORF">GOMPHAMPRED_003484</name>
</gene>
<feature type="compositionally biased region" description="Low complexity" evidence="1">
    <location>
        <begin position="57"/>
        <end position="77"/>
    </location>
</feature>
<proteinExistence type="predicted"/>
<comment type="caution">
    <text evidence="2">The sequence shown here is derived from an EMBL/GenBank/DDBJ whole genome shotgun (WGS) entry which is preliminary data.</text>
</comment>
<evidence type="ECO:0000313" key="3">
    <source>
        <dbReference type="Proteomes" id="UP000664169"/>
    </source>
</evidence>
<feature type="region of interest" description="Disordered" evidence="1">
    <location>
        <begin position="57"/>
        <end position="84"/>
    </location>
</feature>
<keyword evidence="3" id="KW-1185">Reference proteome</keyword>